<dbReference type="AlphaFoldDB" id="A0AAD7EGT3"/>
<feature type="compositionally biased region" description="Basic residues" evidence="1">
    <location>
        <begin position="483"/>
        <end position="494"/>
    </location>
</feature>
<dbReference type="Proteomes" id="UP001218218">
    <property type="component" value="Unassembled WGS sequence"/>
</dbReference>
<name>A0AAD7EGT3_9AGAR</name>
<evidence type="ECO:0000256" key="1">
    <source>
        <dbReference type="SAM" id="MobiDB-lite"/>
    </source>
</evidence>
<reference evidence="2" key="1">
    <citation type="submission" date="2023-03" db="EMBL/GenBank/DDBJ databases">
        <title>Massive genome expansion in bonnet fungi (Mycena s.s.) driven by repeated elements and novel gene families across ecological guilds.</title>
        <authorList>
            <consortium name="Lawrence Berkeley National Laboratory"/>
            <person name="Harder C.B."/>
            <person name="Miyauchi S."/>
            <person name="Viragh M."/>
            <person name="Kuo A."/>
            <person name="Thoen E."/>
            <person name="Andreopoulos B."/>
            <person name="Lu D."/>
            <person name="Skrede I."/>
            <person name="Drula E."/>
            <person name="Henrissat B."/>
            <person name="Morin E."/>
            <person name="Kohler A."/>
            <person name="Barry K."/>
            <person name="LaButti K."/>
            <person name="Morin E."/>
            <person name="Salamov A."/>
            <person name="Lipzen A."/>
            <person name="Mereny Z."/>
            <person name="Hegedus B."/>
            <person name="Baldrian P."/>
            <person name="Stursova M."/>
            <person name="Weitz H."/>
            <person name="Taylor A."/>
            <person name="Grigoriev I.V."/>
            <person name="Nagy L.G."/>
            <person name="Martin F."/>
            <person name="Kauserud H."/>
        </authorList>
    </citation>
    <scope>NUCLEOTIDE SEQUENCE</scope>
    <source>
        <strain evidence="2">CBHHK002</strain>
    </source>
</reference>
<comment type="caution">
    <text evidence="2">The sequence shown here is derived from an EMBL/GenBank/DDBJ whole genome shotgun (WGS) entry which is preliminary data.</text>
</comment>
<dbReference type="EMBL" id="JARIHO010000053">
    <property type="protein sequence ID" value="KAJ7320863.1"/>
    <property type="molecule type" value="Genomic_DNA"/>
</dbReference>
<sequence length="829" mass="93646">MSYVVVPDTRLHPDDGTYATEEPLGTSFRQKNGIKLSRAAQEKWLESLVARLLSPRYKPIWWPRVKDWLAFCLQVALSLSVSPTDATLLFVKVLWRQSPYNVKPGALDEPLELLRKAQRPSDNTPNLLEGNVRRKSNPLDAMVGDNLTECESMSMEEDDAMDDDEDEHPILIDEEQASHPTTLTKWAYPFLFSQCMLIKSTTYRPIPIESVGPHRQPTIILNATNETTWCDELTVNSDVLRSVMSRWVRSFNVHFGWCTPESGEKNPDMRAVMQEVNTVPKALHDREDFRDLVYSSGLQLVFETLCDERDDSEYDPHLTVSYRLHDWRNQLSVLWYNWSPQEIYEGKEWEEIPTDILNPNSKGSPSYNFLRALGQKQGGIPHGTCRAQAVFFLAGRLNFLHAWEVWLRGSLLRDDAEIAAWNPLGLFRALAGIRCADLSKQLTKRGIPYPPELELLLQLNEDLRDYIKLAREQARFPAAIAAQKRKSKSMKKKNKEYMASGQPEPQPIPAGSTGAGDLPPQFTRFEDNPAVRPRLHKGCASCCGMPDPDDRCVRVWYVDPRYETPDDLPPRVLSPRNTPHIVEKCKRDITLLVSGATQEQVGSASFGAIRDPLLQELQNIDFSVLHRRGDADSPYHHLKSDSEADIRLLFAHAKLAETIISRVDVMDSDAAKALRLDVGLDPLGSTQCNLHCCLDSSCRPRDCDGVKGQEANEETEPAEKLSHCDAGSVQLYDNGPAEEFNDVYVEWGVLLKTAPGCVWVFNHEDMRRVVSRRGSVDSDKAGAECSGIHPTVTTANAARGRALKRARRLHRVTAAYWKQRSLEDEPLAE</sequence>
<keyword evidence="3" id="KW-1185">Reference proteome</keyword>
<accession>A0AAD7EGT3</accession>
<protein>
    <submittedName>
        <fullName evidence="2">Uncharacterized protein</fullName>
    </submittedName>
</protein>
<evidence type="ECO:0000313" key="2">
    <source>
        <dbReference type="EMBL" id="KAJ7320863.1"/>
    </source>
</evidence>
<proteinExistence type="predicted"/>
<organism evidence="2 3">
    <name type="scientific">Mycena albidolilacea</name>
    <dbReference type="NCBI Taxonomy" id="1033008"/>
    <lineage>
        <taxon>Eukaryota</taxon>
        <taxon>Fungi</taxon>
        <taxon>Dikarya</taxon>
        <taxon>Basidiomycota</taxon>
        <taxon>Agaricomycotina</taxon>
        <taxon>Agaricomycetes</taxon>
        <taxon>Agaricomycetidae</taxon>
        <taxon>Agaricales</taxon>
        <taxon>Marasmiineae</taxon>
        <taxon>Mycenaceae</taxon>
        <taxon>Mycena</taxon>
    </lineage>
</organism>
<gene>
    <name evidence="2" type="ORF">DFH08DRAFT_942182</name>
</gene>
<feature type="region of interest" description="Disordered" evidence="1">
    <location>
        <begin position="481"/>
        <end position="519"/>
    </location>
</feature>
<evidence type="ECO:0000313" key="3">
    <source>
        <dbReference type="Proteomes" id="UP001218218"/>
    </source>
</evidence>